<accession>A0A1F6Y6K0</accession>
<dbReference type="Proteomes" id="UP000178645">
    <property type="component" value="Unassembled WGS sequence"/>
</dbReference>
<gene>
    <name evidence="2" type="ORF">A3G53_01840</name>
</gene>
<keyword evidence="1" id="KW-1003">Cell membrane</keyword>
<evidence type="ECO:0000256" key="1">
    <source>
        <dbReference type="HAMAP-Rule" id="MF_00386"/>
    </source>
</evidence>
<protein>
    <recommendedName>
        <fullName evidence="1">Putative membrane protein insertion efficiency factor</fullName>
    </recommendedName>
</protein>
<dbReference type="AlphaFoldDB" id="A0A1F6Y6K0"/>
<dbReference type="EMBL" id="MFVU01000014">
    <property type="protein sequence ID" value="OGJ02021.1"/>
    <property type="molecule type" value="Genomic_DNA"/>
</dbReference>
<evidence type="ECO:0000313" key="2">
    <source>
        <dbReference type="EMBL" id="OGJ02021.1"/>
    </source>
</evidence>
<dbReference type="GO" id="GO:0005886">
    <property type="term" value="C:plasma membrane"/>
    <property type="evidence" value="ECO:0007669"/>
    <property type="project" value="UniProtKB-SubCell"/>
</dbReference>
<comment type="subcellular location">
    <subcellularLocation>
        <location evidence="1">Cell membrane</location>
        <topology evidence="1">Peripheral membrane protein</topology>
        <orientation evidence="1">Cytoplasmic side</orientation>
    </subcellularLocation>
</comment>
<dbReference type="NCBIfam" id="TIGR00278">
    <property type="entry name" value="membrane protein insertion efficiency factor YidD"/>
    <property type="match status" value="1"/>
</dbReference>
<proteinExistence type="inferred from homology"/>
<sequence length="69" mass="8195">MKTFLIKLINFYRKNISAFTKPNCVFYPTCSLYTKQAIEKYGALKGLWLGTLRVLRCHPWQKNHFDPLQ</sequence>
<comment type="function">
    <text evidence="1">Could be involved in insertion of integral membrane proteins into the membrane.</text>
</comment>
<dbReference type="InterPro" id="IPR002696">
    <property type="entry name" value="Membr_insert_effic_factor_YidD"/>
</dbReference>
<dbReference type="PANTHER" id="PTHR33383:SF1">
    <property type="entry name" value="MEMBRANE PROTEIN INSERTION EFFICIENCY FACTOR-RELATED"/>
    <property type="match status" value="1"/>
</dbReference>
<dbReference type="SMART" id="SM01234">
    <property type="entry name" value="Haemolytic"/>
    <property type="match status" value="1"/>
</dbReference>
<dbReference type="HAMAP" id="MF_00386">
    <property type="entry name" value="UPF0161_YidD"/>
    <property type="match status" value="1"/>
</dbReference>
<evidence type="ECO:0000313" key="3">
    <source>
        <dbReference type="Proteomes" id="UP000178645"/>
    </source>
</evidence>
<name>A0A1F6Y6K0_9BACT</name>
<dbReference type="PANTHER" id="PTHR33383">
    <property type="entry name" value="MEMBRANE PROTEIN INSERTION EFFICIENCY FACTOR-RELATED"/>
    <property type="match status" value="1"/>
</dbReference>
<reference evidence="2 3" key="1">
    <citation type="journal article" date="2016" name="Nat. Commun.">
        <title>Thousands of microbial genomes shed light on interconnected biogeochemical processes in an aquifer system.</title>
        <authorList>
            <person name="Anantharaman K."/>
            <person name="Brown C.T."/>
            <person name="Hug L.A."/>
            <person name="Sharon I."/>
            <person name="Castelle C.J."/>
            <person name="Probst A.J."/>
            <person name="Thomas B.C."/>
            <person name="Singh A."/>
            <person name="Wilkins M.J."/>
            <person name="Karaoz U."/>
            <person name="Brodie E.L."/>
            <person name="Williams K.H."/>
            <person name="Hubbard S.S."/>
            <person name="Banfield J.F."/>
        </authorList>
    </citation>
    <scope>NUCLEOTIDE SEQUENCE [LARGE SCALE GENOMIC DNA]</scope>
</reference>
<keyword evidence="1" id="KW-0472">Membrane</keyword>
<comment type="caution">
    <text evidence="2">The sequence shown here is derived from an EMBL/GenBank/DDBJ whole genome shotgun (WGS) entry which is preliminary data.</text>
</comment>
<dbReference type="Pfam" id="PF01809">
    <property type="entry name" value="YidD"/>
    <property type="match status" value="1"/>
</dbReference>
<organism evidence="2 3">
    <name type="scientific">Candidatus Nomurabacteria bacterium RIFCSPLOWO2_12_FULL_44_11</name>
    <dbReference type="NCBI Taxonomy" id="1801796"/>
    <lineage>
        <taxon>Bacteria</taxon>
        <taxon>Candidatus Nomuraibacteriota</taxon>
    </lineage>
</organism>
<comment type="similarity">
    <text evidence="1">Belongs to the UPF0161 family.</text>
</comment>